<protein>
    <submittedName>
        <fullName evidence="1">Uncharacterized protein</fullName>
    </submittedName>
</protein>
<dbReference type="EnsemblMetazoa" id="Aqu2.1.17387_001">
    <property type="protein sequence ID" value="Aqu2.1.17387_001"/>
    <property type="gene ID" value="Aqu2.1.17387"/>
</dbReference>
<reference evidence="1" key="1">
    <citation type="submission" date="2017-05" db="UniProtKB">
        <authorList>
            <consortium name="EnsemblMetazoa"/>
        </authorList>
    </citation>
    <scope>IDENTIFICATION</scope>
</reference>
<proteinExistence type="predicted"/>
<sequence>MYILKYRKCFLFYCHFFL</sequence>
<dbReference type="AlphaFoldDB" id="A0A1X7TQQ9"/>
<name>A0A1X7TQQ9_AMPQE</name>
<dbReference type="InParanoid" id="A0A1X7TQQ9"/>
<accession>A0A1X7TQQ9</accession>
<evidence type="ECO:0000313" key="1">
    <source>
        <dbReference type="EnsemblMetazoa" id="Aqu2.1.17387_001"/>
    </source>
</evidence>
<organism evidence="1">
    <name type="scientific">Amphimedon queenslandica</name>
    <name type="common">Sponge</name>
    <dbReference type="NCBI Taxonomy" id="400682"/>
    <lineage>
        <taxon>Eukaryota</taxon>
        <taxon>Metazoa</taxon>
        <taxon>Porifera</taxon>
        <taxon>Demospongiae</taxon>
        <taxon>Heteroscleromorpha</taxon>
        <taxon>Haplosclerida</taxon>
        <taxon>Niphatidae</taxon>
        <taxon>Amphimedon</taxon>
    </lineage>
</organism>